<protein>
    <recommendedName>
        <fullName evidence="1">ParB-like N-terminal domain-containing protein</fullName>
    </recommendedName>
</protein>
<dbReference type="AlphaFoldDB" id="X0ZLP9"/>
<gene>
    <name evidence="2" type="ORF">S01H4_09786</name>
</gene>
<dbReference type="Gene3D" id="3.90.1530.10">
    <property type="entry name" value="Conserved hypothetical protein from pyrococcus furiosus pfu- 392566-001, ParB domain"/>
    <property type="match status" value="1"/>
</dbReference>
<reference evidence="2" key="1">
    <citation type="journal article" date="2014" name="Front. Microbiol.">
        <title>High frequency of phylogenetically diverse reductive dehalogenase-homologous genes in deep subseafloor sedimentary metagenomes.</title>
        <authorList>
            <person name="Kawai M."/>
            <person name="Futagami T."/>
            <person name="Toyoda A."/>
            <person name="Takaki Y."/>
            <person name="Nishi S."/>
            <person name="Hori S."/>
            <person name="Arai W."/>
            <person name="Tsubouchi T."/>
            <person name="Morono Y."/>
            <person name="Uchiyama I."/>
            <person name="Ito T."/>
            <person name="Fujiyama A."/>
            <person name="Inagaki F."/>
            <person name="Takami H."/>
        </authorList>
    </citation>
    <scope>NUCLEOTIDE SEQUENCE</scope>
    <source>
        <strain evidence="2">Expedition CK06-06</strain>
    </source>
</reference>
<dbReference type="GO" id="GO:0005694">
    <property type="term" value="C:chromosome"/>
    <property type="evidence" value="ECO:0007669"/>
    <property type="project" value="TreeGrafter"/>
</dbReference>
<accession>X0ZLP9</accession>
<dbReference type="GO" id="GO:0007059">
    <property type="term" value="P:chromosome segregation"/>
    <property type="evidence" value="ECO:0007669"/>
    <property type="project" value="TreeGrafter"/>
</dbReference>
<dbReference type="PANTHER" id="PTHR33375:SF1">
    <property type="entry name" value="CHROMOSOME-PARTITIONING PROTEIN PARB-RELATED"/>
    <property type="match status" value="1"/>
</dbReference>
<dbReference type="SMART" id="SM00470">
    <property type="entry name" value="ParB"/>
    <property type="match status" value="1"/>
</dbReference>
<dbReference type="GO" id="GO:0003677">
    <property type="term" value="F:DNA binding"/>
    <property type="evidence" value="ECO:0007669"/>
    <property type="project" value="InterPro"/>
</dbReference>
<dbReference type="InterPro" id="IPR050336">
    <property type="entry name" value="Chromosome_partition/occlusion"/>
</dbReference>
<organism evidence="2">
    <name type="scientific">marine sediment metagenome</name>
    <dbReference type="NCBI Taxonomy" id="412755"/>
    <lineage>
        <taxon>unclassified sequences</taxon>
        <taxon>metagenomes</taxon>
        <taxon>ecological metagenomes</taxon>
    </lineage>
</organism>
<dbReference type="NCBIfam" id="TIGR00180">
    <property type="entry name" value="parB_part"/>
    <property type="match status" value="1"/>
</dbReference>
<dbReference type="InterPro" id="IPR004437">
    <property type="entry name" value="ParB/RepB/Spo0J"/>
</dbReference>
<name>X0ZLP9_9ZZZZ</name>
<dbReference type="PANTHER" id="PTHR33375">
    <property type="entry name" value="CHROMOSOME-PARTITIONING PROTEIN PARB-RELATED"/>
    <property type="match status" value="1"/>
</dbReference>
<dbReference type="InterPro" id="IPR036086">
    <property type="entry name" value="ParB/Sulfiredoxin_sf"/>
</dbReference>
<feature type="non-terminal residue" evidence="2">
    <location>
        <position position="120"/>
    </location>
</feature>
<dbReference type="Pfam" id="PF02195">
    <property type="entry name" value="ParB_N"/>
    <property type="match status" value="1"/>
</dbReference>
<dbReference type="EMBL" id="BART01003609">
    <property type="protein sequence ID" value="GAG58982.1"/>
    <property type="molecule type" value="Genomic_DNA"/>
</dbReference>
<comment type="caution">
    <text evidence="2">The sequence shown here is derived from an EMBL/GenBank/DDBJ whole genome shotgun (WGS) entry which is preliminary data.</text>
</comment>
<dbReference type="SUPFAM" id="SSF110849">
    <property type="entry name" value="ParB/Sulfiredoxin"/>
    <property type="match status" value="1"/>
</dbReference>
<evidence type="ECO:0000259" key="1">
    <source>
        <dbReference type="SMART" id="SM00470"/>
    </source>
</evidence>
<dbReference type="InterPro" id="IPR003115">
    <property type="entry name" value="ParB_N"/>
</dbReference>
<feature type="domain" description="ParB-like N-terminal" evidence="1">
    <location>
        <begin position="6"/>
        <end position="94"/>
    </location>
</feature>
<proteinExistence type="predicted"/>
<sequence>MKVEIRDIPIEHLEIDPMNIREDLALDQEFTESIADQGVVQILVVRPLGKGKYGVVVGARRFTAAKSVGLKILRCEVRELSDEEATCLSATENRQRKDIPVSTWIKLTTKLFNKLTGTKA</sequence>
<evidence type="ECO:0000313" key="2">
    <source>
        <dbReference type="EMBL" id="GAG58982.1"/>
    </source>
</evidence>